<dbReference type="CDD" id="cd01171">
    <property type="entry name" value="YXKO-related"/>
    <property type="match status" value="1"/>
</dbReference>
<dbReference type="HAMAP" id="MF_01965">
    <property type="entry name" value="NADHX_dehydratase"/>
    <property type="match status" value="1"/>
</dbReference>
<dbReference type="NCBIfam" id="TIGR00196">
    <property type="entry name" value="yjeF_cterm"/>
    <property type="match status" value="1"/>
</dbReference>
<name>A0A437PXL9_9BACT</name>
<dbReference type="PANTHER" id="PTHR12592">
    <property type="entry name" value="ATP-DEPENDENT (S)-NAD(P)H-HYDRATE DEHYDRATASE FAMILY MEMBER"/>
    <property type="match status" value="1"/>
</dbReference>
<dbReference type="RefSeq" id="WP_127802556.1">
    <property type="nucleotide sequence ID" value="NZ_SACY01000001.1"/>
</dbReference>
<dbReference type="GO" id="GO:0046496">
    <property type="term" value="P:nicotinamide nucleotide metabolic process"/>
    <property type="evidence" value="ECO:0007669"/>
    <property type="project" value="UniProtKB-UniRule"/>
</dbReference>
<evidence type="ECO:0000256" key="4">
    <source>
        <dbReference type="ARBA" id="ARBA00023027"/>
    </source>
</evidence>
<dbReference type="InterPro" id="IPR017953">
    <property type="entry name" value="Carbohydrate_kinase_pred_CS"/>
</dbReference>
<feature type="binding site" evidence="6">
    <location>
        <position position="149"/>
    </location>
    <ligand>
        <name>(6S)-NADPHX</name>
        <dbReference type="ChEBI" id="CHEBI:64076"/>
    </ligand>
</feature>
<evidence type="ECO:0000256" key="3">
    <source>
        <dbReference type="ARBA" id="ARBA00022857"/>
    </source>
</evidence>
<dbReference type="Proteomes" id="UP000282832">
    <property type="component" value="Unassembled WGS sequence"/>
</dbReference>
<feature type="binding site" evidence="6">
    <location>
        <position position="214"/>
    </location>
    <ligand>
        <name>(6S)-NADPHX</name>
        <dbReference type="ChEBI" id="CHEBI:64076"/>
    </ligand>
</feature>
<feature type="binding site" evidence="6">
    <location>
        <position position="98"/>
    </location>
    <ligand>
        <name>(6S)-NADPHX</name>
        <dbReference type="ChEBI" id="CHEBI:64076"/>
    </ligand>
</feature>
<dbReference type="Pfam" id="PF01256">
    <property type="entry name" value="Carb_kinase"/>
    <property type="match status" value="1"/>
</dbReference>
<dbReference type="GO" id="GO:0005524">
    <property type="term" value="F:ATP binding"/>
    <property type="evidence" value="ECO:0007669"/>
    <property type="project" value="UniProtKB-KW"/>
</dbReference>
<comment type="similarity">
    <text evidence="6">Belongs to the NnrD/CARKD family.</text>
</comment>
<keyword evidence="1 6" id="KW-0547">Nucleotide-binding</keyword>
<accession>A0A437PXL9</accession>
<dbReference type="AlphaFoldDB" id="A0A437PXL9"/>
<dbReference type="SUPFAM" id="SSF53613">
    <property type="entry name" value="Ribokinase-like"/>
    <property type="match status" value="1"/>
</dbReference>
<dbReference type="GO" id="GO:0052855">
    <property type="term" value="F:ADP-dependent NAD(P)H-hydrate dehydratase activity"/>
    <property type="evidence" value="ECO:0007669"/>
    <property type="project" value="UniProtKB-UniRule"/>
</dbReference>
<evidence type="ECO:0000259" key="7">
    <source>
        <dbReference type="PROSITE" id="PS51383"/>
    </source>
</evidence>
<dbReference type="InterPro" id="IPR000631">
    <property type="entry name" value="CARKD"/>
</dbReference>
<evidence type="ECO:0000256" key="5">
    <source>
        <dbReference type="ARBA" id="ARBA00023239"/>
    </source>
</evidence>
<protein>
    <recommendedName>
        <fullName evidence="6">ADP-dependent (S)-NAD(P)H-hydrate dehydratase</fullName>
        <ecNumber evidence="6">4.2.1.136</ecNumber>
    </recommendedName>
    <alternativeName>
        <fullName evidence="6">ADP-dependent NAD(P)HX dehydratase</fullName>
    </alternativeName>
</protein>
<dbReference type="GO" id="GO:0110051">
    <property type="term" value="P:metabolite repair"/>
    <property type="evidence" value="ECO:0007669"/>
    <property type="project" value="TreeGrafter"/>
</dbReference>
<dbReference type="PROSITE" id="PS01050">
    <property type="entry name" value="YJEF_C_2"/>
    <property type="match status" value="1"/>
</dbReference>
<keyword evidence="2 6" id="KW-0067">ATP-binding</keyword>
<evidence type="ECO:0000256" key="6">
    <source>
        <dbReference type="HAMAP-Rule" id="MF_01965"/>
    </source>
</evidence>
<feature type="binding site" evidence="6">
    <location>
        <position position="41"/>
    </location>
    <ligand>
        <name>(6S)-NADPHX</name>
        <dbReference type="ChEBI" id="CHEBI:64076"/>
    </ligand>
</feature>
<keyword evidence="5 6" id="KW-0456">Lyase</keyword>
<gene>
    <name evidence="6" type="primary">nnrD</name>
    <name evidence="8" type="ORF">EOJ36_03130</name>
</gene>
<dbReference type="InterPro" id="IPR029056">
    <property type="entry name" value="Ribokinase-like"/>
</dbReference>
<evidence type="ECO:0000256" key="2">
    <source>
        <dbReference type="ARBA" id="ARBA00022840"/>
    </source>
</evidence>
<comment type="catalytic activity">
    <reaction evidence="6">
        <text>(6S)-NADPHX + ADP = AMP + phosphate + NADPH + H(+)</text>
        <dbReference type="Rhea" id="RHEA:32235"/>
        <dbReference type="ChEBI" id="CHEBI:15378"/>
        <dbReference type="ChEBI" id="CHEBI:43474"/>
        <dbReference type="ChEBI" id="CHEBI:57783"/>
        <dbReference type="ChEBI" id="CHEBI:64076"/>
        <dbReference type="ChEBI" id="CHEBI:456215"/>
        <dbReference type="ChEBI" id="CHEBI:456216"/>
        <dbReference type="EC" id="4.2.1.136"/>
    </reaction>
</comment>
<dbReference type="EC" id="4.2.1.136" evidence="6"/>
<dbReference type="PANTHER" id="PTHR12592:SF0">
    <property type="entry name" value="ATP-DEPENDENT (S)-NAD(P)H-HYDRATE DEHYDRATASE"/>
    <property type="match status" value="1"/>
</dbReference>
<sequence>MVHLIDDFYFQQHIHPRNEIGNKYSFGNIIIIAGSTGKWGASLLASKAALRAGSGLVTAIVSEDYEESFLSFCPEVMHLREWNLSKILSYDAIGIGPGIGLDDATKHHLKELMRKYEGPMVLDADALNIISTTENLKGFLKPQHVLTPHYGEASRLFGKKVSDSNAVQLGLEFVQKYPCTLILKGPNSKIISSEGIVYQNTSGNDALATAGSGDVLTGIITSFLGKKYDPIQAASLSVFVHGKLAEICLEEQSKSSVIASDLIEKLKGFEL</sequence>
<reference evidence="8 9" key="1">
    <citation type="submission" date="2019-01" db="EMBL/GenBank/DDBJ databases">
        <authorList>
            <person name="Chen W.-M."/>
        </authorList>
    </citation>
    <scope>NUCLEOTIDE SEQUENCE [LARGE SCALE GENOMIC DNA]</scope>
    <source>
        <strain evidence="8 9">FSY-15</strain>
    </source>
</reference>
<dbReference type="OrthoDB" id="9806925at2"/>
<evidence type="ECO:0000313" key="8">
    <source>
        <dbReference type="EMBL" id="RVU27005.1"/>
    </source>
</evidence>
<comment type="catalytic activity">
    <reaction evidence="6">
        <text>(6S)-NADHX + ADP = AMP + phosphate + NADH + H(+)</text>
        <dbReference type="Rhea" id="RHEA:32223"/>
        <dbReference type="ChEBI" id="CHEBI:15378"/>
        <dbReference type="ChEBI" id="CHEBI:43474"/>
        <dbReference type="ChEBI" id="CHEBI:57945"/>
        <dbReference type="ChEBI" id="CHEBI:64074"/>
        <dbReference type="ChEBI" id="CHEBI:456215"/>
        <dbReference type="ChEBI" id="CHEBI:456216"/>
        <dbReference type="EC" id="4.2.1.136"/>
    </reaction>
</comment>
<feature type="binding site" evidence="6">
    <location>
        <begin position="184"/>
        <end position="188"/>
    </location>
    <ligand>
        <name>AMP</name>
        <dbReference type="ChEBI" id="CHEBI:456215"/>
    </ligand>
</feature>
<comment type="caution">
    <text evidence="8">The sequence shown here is derived from an EMBL/GenBank/DDBJ whole genome shotgun (WGS) entry which is preliminary data.</text>
</comment>
<keyword evidence="4 6" id="KW-0520">NAD</keyword>
<comment type="function">
    <text evidence="6">Catalyzes the dehydration of the S-form of NAD(P)HX at the expense of ADP, which is converted to AMP. Together with NAD(P)HX epimerase, which catalyzes the epimerization of the S- and R-forms, the enzyme allows the repair of both epimers of NAD(P)HX, a damaged form of NAD(P)H that is a result of enzymatic or heat-dependent hydration.</text>
</comment>
<keyword evidence="9" id="KW-1185">Reference proteome</keyword>
<feature type="binding site" evidence="6">
    <location>
        <position position="213"/>
    </location>
    <ligand>
        <name>AMP</name>
        <dbReference type="ChEBI" id="CHEBI:456215"/>
    </ligand>
</feature>
<evidence type="ECO:0000313" key="9">
    <source>
        <dbReference type="Proteomes" id="UP000282832"/>
    </source>
</evidence>
<dbReference type="Gene3D" id="3.40.1190.20">
    <property type="match status" value="1"/>
</dbReference>
<comment type="cofactor">
    <cofactor evidence="6">
        <name>Mg(2+)</name>
        <dbReference type="ChEBI" id="CHEBI:18420"/>
    </cofactor>
</comment>
<dbReference type="EMBL" id="SACY01000001">
    <property type="protein sequence ID" value="RVU27005.1"/>
    <property type="molecule type" value="Genomic_DNA"/>
</dbReference>
<keyword evidence="3 6" id="KW-0521">NADP</keyword>
<dbReference type="GO" id="GO:0052856">
    <property type="term" value="F:NAD(P)HX epimerase activity"/>
    <property type="evidence" value="ECO:0007669"/>
    <property type="project" value="TreeGrafter"/>
</dbReference>
<organism evidence="8 9">
    <name type="scientific">Sandaracinomonas limnophila</name>
    <dbReference type="NCBI Taxonomy" id="1862386"/>
    <lineage>
        <taxon>Bacteria</taxon>
        <taxon>Pseudomonadati</taxon>
        <taxon>Bacteroidota</taxon>
        <taxon>Cytophagia</taxon>
        <taxon>Cytophagales</taxon>
        <taxon>Flectobacillaceae</taxon>
        <taxon>Sandaracinomonas</taxon>
    </lineage>
</organism>
<comment type="subunit">
    <text evidence="6">Homotetramer.</text>
</comment>
<proteinExistence type="inferred from homology"/>
<feature type="domain" description="YjeF C-terminal" evidence="7">
    <location>
        <begin position="6"/>
        <end position="271"/>
    </location>
</feature>
<evidence type="ECO:0000256" key="1">
    <source>
        <dbReference type="ARBA" id="ARBA00022741"/>
    </source>
</evidence>
<dbReference type="PROSITE" id="PS51383">
    <property type="entry name" value="YJEF_C_3"/>
    <property type="match status" value="1"/>
</dbReference>